<evidence type="ECO:0000256" key="2">
    <source>
        <dbReference type="ARBA" id="ARBA00023015"/>
    </source>
</evidence>
<keyword evidence="7" id="KW-1185">Reference proteome</keyword>
<protein>
    <submittedName>
        <fullName evidence="6">Transcriptional regulator</fullName>
    </submittedName>
</protein>
<evidence type="ECO:0000313" key="6">
    <source>
        <dbReference type="EMBL" id="OTA16990.1"/>
    </source>
</evidence>
<dbReference type="EMBL" id="MUBK01000037">
    <property type="protein sequence ID" value="OTA16990.1"/>
    <property type="molecule type" value="Genomic_DNA"/>
</dbReference>
<organism evidence="6 7">
    <name type="scientific">Xenorhabdus beddingii</name>
    <dbReference type="NCBI Taxonomy" id="40578"/>
    <lineage>
        <taxon>Bacteria</taxon>
        <taxon>Pseudomonadati</taxon>
        <taxon>Pseudomonadota</taxon>
        <taxon>Gammaproteobacteria</taxon>
        <taxon>Enterobacterales</taxon>
        <taxon>Morganellaceae</taxon>
        <taxon>Xenorhabdus</taxon>
    </lineage>
</organism>
<dbReference type="GO" id="GO:0003677">
    <property type="term" value="F:DNA binding"/>
    <property type="evidence" value="ECO:0007669"/>
    <property type="project" value="UniProtKB-KW"/>
</dbReference>
<evidence type="ECO:0000256" key="3">
    <source>
        <dbReference type="ARBA" id="ARBA00023125"/>
    </source>
</evidence>
<dbReference type="Proteomes" id="UP000194204">
    <property type="component" value="Unassembled WGS sequence"/>
</dbReference>
<reference evidence="6 7" key="1">
    <citation type="submission" date="2017-01" db="EMBL/GenBank/DDBJ databases">
        <title>Deconstructing symbiosis and pathogenesis requirements using a combined genomic-metabolomic approach.</title>
        <authorList>
            <person name="Tobias N.J."/>
            <person name="Wolff H."/>
            <person name="Djahanschiri B."/>
            <person name="Ebersberger I."/>
            <person name="Bode H.B."/>
        </authorList>
    </citation>
    <scope>NUCLEOTIDE SEQUENCE [LARGE SCALE GENOMIC DNA]</scope>
    <source>
        <strain evidence="6 7">DSM 4764</strain>
    </source>
</reference>
<dbReference type="AlphaFoldDB" id="A0A1Y2SDZ4"/>
<proteinExistence type="inferred from homology"/>
<comment type="similarity">
    <text evidence="1">Belongs to the ner transcriptional regulatory family.</text>
</comment>
<keyword evidence="3" id="KW-0238">DNA-binding</keyword>
<keyword evidence="4" id="KW-0804">Transcription</keyword>
<feature type="domain" description="Ner winged helix-turn-helix DNA-binding" evidence="5">
    <location>
        <begin position="8"/>
        <end position="35"/>
    </location>
</feature>
<dbReference type="InterPro" id="IPR010982">
    <property type="entry name" value="Lambda_DNA-bd_dom_sf"/>
</dbReference>
<comment type="caution">
    <text evidence="6">The sequence shown here is derived from an EMBL/GenBank/DDBJ whole genome shotgun (WGS) entry which is preliminary data.</text>
</comment>
<name>A0A1Y2SDZ4_9GAMM</name>
<dbReference type="Gene3D" id="1.10.260.40">
    <property type="entry name" value="lambda repressor-like DNA-binding domains"/>
    <property type="match status" value="1"/>
</dbReference>
<gene>
    <name evidence="6" type="ORF">Xbed_03384</name>
</gene>
<dbReference type="SUPFAM" id="SSF47413">
    <property type="entry name" value="lambda repressor-like DNA-binding domains"/>
    <property type="match status" value="1"/>
</dbReference>
<evidence type="ECO:0000259" key="5">
    <source>
        <dbReference type="Pfam" id="PF13693"/>
    </source>
</evidence>
<evidence type="ECO:0000256" key="4">
    <source>
        <dbReference type="ARBA" id="ARBA00023163"/>
    </source>
</evidence>
<sequence length="35" mass="3804">MNNNVKNDWHHADIIAALRKLGTTLAAVSRESGLS</sequence>
<dbReference type="InterPro" id="IPR038722">
    <property type="entry name" value="Ner_HTH_dom"/>
</dbReference>
<accession>A0A1Y2SDZ4</accession>
<dbReference type="Pfam" id="PF13693">
    <property type="entry name" value="HTH_35"/>
    <property type="match status" value="1"/>
</dbReference>
<evidence type="ECO:0000256" key="1">
    <source>
        <dbReference type="ARBA" id="ARBA00006157"/>
    </source>
</evidence>
<evidence type="ECO:0000313" key="7">
    <source>
        <dbReference type="Proteomes" id="UP000194204"/>
    </source>
</evidence>
<keyword evidence="2" id="KW-0805">Transcription regulation</keyword>